<dbReference type="NCBIfam" id="NF033855">
    <property type="entry name" value="tRNA_MNMC2"/>
    <property type="match status" value="1"/>
</dbReference>
<evidence type="ECO:0000259" key="1">
    <source>
        <dbReference type="Pfam" id="PF05430"/>
    </source>
</evidence>
<reference evidence="2 3" key="1">
    <citation type="submission" date="2018-06" db="EMBL/GenBank/DDBJ databases">
        <authorList>
            <consortium name="Pathogen Informatics"/>
            <person name="Doyle S."/>
        </authorList>
    </citation>
    <scope>NUCLEOTIDE SEQUENCE [LARGE SCALE GENOMIC DNA]</scope>
    <source>
        <strain evidence="2 3">NCTC11190</strain>
    </source>
</reference>
<dbReference type="STRING" id="880526.GCA_000427365_00101"/>
<dbReference type="AlphaFoldDB" id="A0A379MU04"/>
<evidence type="ECO:0000313" key="3">
    <source>
        <dbReference type="Proteomes" id="UP000255233"/>
    </source>
</evidence>
<accession>A0A379MU04</accession>
<dbReference type="Pfam" id="PF05430">
    <property type="entry name" value="Methyltransf_30"/>
    <property type="match status" value="1"/>
</dbReference>
<feature type="domain" description="MnmC-like methyltransferase" evidence="1">
    <location>
        <begin position="141"/>
        <end position="216"/>
    </location>
</feature>
<dbReference type="SUPFAM" id="SSF53335">
    <property type="entry name" value="S-adenosyl-L-methionine-dependent methyltransferases"/>
    <property type="match status" value="1"/>
</dbReference>
<dbReference type="RefSeq" id="WP_037291196.1">
    <property type="nucleotide sequence ID" value="NZ_UGVL01000001.1"/>
</dbReference>
<dbReference type="InterPro" id="IPR047785">
    <property type="entry name" value="tRNA_MNMC2"/>
</dbReference>
<dbReference type="GO" id="GO:0004808">
    <property type="term" value="F:tRNA (5-methylaminomethyl-2-thiouridylate)(34)-methyltransferase activity"/>
    <property type="evidence" value="ECO:0007669"/>
    <property type="project" value="InterPro"/>
</dbReference>
<name>A0A379MU04_9BACT</name>
<dbReference type="OrthoDB" id="9786494at2"/>
<dbReference type="InterPro" id="IPR008471">
    <property type="entry name" value="MnmC-like_methylTransf"/>
</dbReference>
<dbReference type="EMBL" id="UGVL01000001">
    <property type="protein sequence ID" value="SUE34239.1"/>
    <property type="molecule type" value="Genomic_DNA"/>
</dbReference>
<keyword evidence="3" id="KW-1185">Reference proteome</keyword>
<sequence>MELLETADGSLTLRHEVLGELYHSDRGAVGEAEHVYIRAGLDRALKERTAVSVFEVGFGTGLNGWLTCLRAQETGVKIDYRAVDLYPVGMATVRQLNYTSDPVFTTLHDLPWDGLPHTVSEYFTLTKYEADLLSFDFVSLKGCFDVVYFDAFTPDVQPELWSEEVMRRMYAILGPGGALTTYSAKGTVKRALRTAGFEVFRLPGALGKRHMLRAVKSL</sequence>
<dbReference type="PANTHER" id="PTHR39963:SF1">
    <property type="entry name" value="MNMC-LIKE METHYLTRANSFERASE DOMAIN-CONTAINING PROTEIN"/>
    <property type="match status" value="1"/>
</dbReference>
<protein>
    <submittedName>
        <fullName evidence="2">tRNA 5-methylaminomethyl-2-thiouridine biosynthesis bifunctional protein MnmC</fullName>
    </submittedName>
</protein>
<dbReference type="Proteomes" id="UP000255233">
    <property type="component" value="Unassembled WGS sequence"/>
</dbReference>
<dbReference type="GO" id="GO:0016645">
    <property type="term" value="F:oxidoreductase activity, acting on the CH-NH group of donors"/>
    <property type="evidence" value="ECO:0007669"/>
    <property type="project" value="InterPro"/>
</dbReference>
<organism evidence="2 3">
    <name type="scientific">Rikenella microfusus</name>
    <dbReference type="NCBI Taxonomy" id="28139"/>
    <lineage>
        <taxon>Bacteria</taxon>
        <taxon>Pseudomonadati</taxon>
        <taxon>Bacteroidota</taxon>
        <taxon>Bacteroidia</taxon>
        <taxon>Bacteroidales</taxon>
        <taxon>Rikenellaceae</taxon>
        <taxon>Rikenella</taxon>
    </lineage>
</organism>
<gene>
    <name evidence="2" type="primary">mnmC</name>
    <name evidence="2" type="ORF">NCTC11190_01460</name>
</gene>
<dbReference type="Gene3D" id="3.40.50.150">
    <property type="entry name" value="Vaccinia Virus protein VP39"/>
    <property type="match status" value="1"/>
</dbReference>
<dbReference type="PANTHER" id="PTHR39963">
    <property type="entry name" value="SLL0983 PROTEIN"/>
    <property type="match status" value="1"/>
</dbReference>
<proteinExistence type="predicted"/>
<dbReference type="InterPro" id="IPR029063">
    <property type="entry name" value="SAM-dependent_MTases_sf"/>
</dbReference>
<evidence type="ECO:0000313" key="2">
    <source>
        <dbReference type="EMBL" id="SUE34239.1"/>
    </source>
</evidence>